<dbReference type="EMBL" id="JAGFNK010000291">
    <property type="protein sequence ID" value="KAI9453821.1"/>
    <property type="molecule type" value="Genomic_DNA"/>
</dbReference>
<proteinExistence type="predicted"/>
<name>A0ACC0TYH5_9AGAM</name>
<organism evidence="1 2">
    <name type="scientific">Russula earlei</name>
    <dbReference type="NCBI Taxonomy" id="71964"/>
    <lineage>
        <taxon>Eukaryota</taxon>
        <taxon>Fungi</taxon>
        <taxon>Dikarya</taxon>
        <taxon>Basidiomycota</taxon>
        <taxon>Agaricomycotina</taxon>
        <taxon>Agaricomycetes</taxon>
        <taxon>Russulales</taxon>
        <taxon>Russulaceae</taxon>
        <taxon>Russula</taxon>
    </lineage>
</organism>
<accession>A0ACC0TYH5</accession>
<evidence type="ECO:0000313" key="1">
    <source>
        <dbReference type="EMBL" id="KAI9453821.1"/>
    </source>
</evidence>
<reference evidence="1" key="1">
    <citation type="submission" date="2021-03" db="EMBL/GenBank/DDBJ databases">
        <title>Evolutionary priming and transition to the ectomycorrhizal habit in an iconic lineage of mushroom-forming fungi: is preadaptation a requirement?</title>
        <authorList>
            <consortium name="DOE Joint Genome Institute"/>
            <person name="Looney B.P."/>
            <person name="Miyauchi S."/>
            <person name="Morin E."/>
            <person name="Drula E."/>
            <person name="Courty P.E."/>
            <person name="Chicoki N."/>
            <person name="Fauchery L."/>
            <person name="Kohler A."/>
            <person name="Kuo A."/>
            <person name="LaButti K."/>
            <person name="Pangilinan J."/>
            <person name="Lipzen A."/>
            <person name="Riley R."/>
            <person name="Andreopoulos W."/>
            <person name="He G."/>
            <person name="Johnson J."/>
            <person name="Barry K.W."/>
            <person name="Grigoriev I.V."/>
            <person name="Nagy L."/>
            <person name="Hibbett D."/>
            <person name="Henrissat B."/>
            <person name="Matheny P.B."/>
            <person name="Labbe J."/>
            <person name="Martin A.F."/>
        </authorList>
    </citation>
    <scope>NUCLEOTIDE SEQUENCE</scope>
    <source>
        <strain evidence="1">BPL698</strain>
    </source>
</reference>
<comment type="caution">
    <text evidence="1">The sequence shown here is derived from an EMBL/GenBank/DDBJ whole genome shotgun (WGS) entry which is preliminary data.</text>
</comment>
<dbReference type="Proteomes" id="UP001207468">
    <property type="component" value="Unassembled WGS sequence"/>
</dbReference>
<gene>
    <name evidence="1" type="ORF">F5148DRAFT_985412</name>
</gene>
<protein>
    <submittedName>
        <fullName evidence="1">Uncharacterized protein</fullName>
    </submittedName>
</protein>
<sequence length="253" mass="28157">LSFFVTFPAPSLLWTDSVSFCRSAVFARQTVQPYFPDTPTSCPMCEQGYASINTCTQTAPFLAKISSLFFNPGGFINVIKCSCTDTFQSVFPQCADCFETTNQTVVLDMPDLPGALVGKQDTRIRKLALPHCLQLEWRDNTVRHGCRNQCSGHTFILSCSTQGSRWFDCNIFHHRHCGPPYFRRFVAMIYCAEMNITPQSFVYTTDSCDGPYFFSLVVYLPIVNNNGCSGPSQSQASLDEASIAVACLRVFVG</sequence>
<evidence type="ECO:0000313" key="2">
    <source>
        <dbReference type="Proteomes" id="UP001207468"/>
    </source>
</evidence>
<keyword evidence="2" id="KW-1185">Reference proteome</keyword>
<feature type="non-terminal residue" evidence="1">
    <location>
        <position position="1"/>
    </location>
</feature>